<dbReference type="Pfam" id="PF01061">
    <property type="entry name" value="ABC2_membrane"/>
    <property type="match status" value="1"/>
</dbReference>
<feature type="region of interest" description="Disordered" evidence="6">
    <location>
        <begin position="1"/>
        <end position="25"/>
    </location>
</feature>
<dbReference type="InterPro" id="IPR013525">
    <property type="entry name" value="ABC2_TM"/>
</dbReference>
<evidence type="ECO:0000259" key="8">
    <source>
        <dbReference type="Pfam" id="PF01061"/>
    </source>
</evidence>
<feature type="transmembrane region" description="Helical" evidence="7">
    <location>
        <begin position="178"/>
        <end position="200"/>
    </location>
</feature>
<keyword evidence="5 7" id="KW-0472">Membrane</keyword>
<proteinExistence type="predicted"/>
<evidence type="ECO:0000256" key="6">
    <source>
        <dbReference type="SAM" id="MobiDB-lite"/>
    </source>
</evidence>
<keyword evidence="10" id="KW-1185">Reference proteome</keyword>
<feature type="transmembrane region" description="Helical" evidence="7">
    <location>
        <begin position="93"/>
        <end position="112"/>
    </location>
</feature>
<protein>
    <recommendedName>
        <fullName evidence="8">ABC-2 type transporter transmembrane domain-containing protein</fullName>
    </recommendedName>
</protein>
<evidence type="ECO:0000256" key="4">
    <source>
        <dbReference type="ARBA" id="ARBA00022989"/>
    </source>
</evidence>
<evidence type="ECO:0000256" key="1">
    <source>
        <dbReference type="ARBA" id="ARBA00004141"/>
    </source>
</evidence>
<feature type="transmembrane region" description="Helical" evidence="7">
    <location>
        <begin position="273"/>
        <end position="296"/>
    </location>
</feature>
<dbReference type="Proteomes" id="UP001500218">
    <property type="component" value="Unassembled WGS sequence"/>
</dbReference>
<accession>A0ABN2M9L2</accession>
<evidence type="ECO:0000256" key="3">
    <source>
        <dbReference type="ARBA" id="ARBA00022692"/>
    </source>
</evidence>
<dbReference type="InterPro" id="IPR050352">
    <property type="entry name" value="ABCG_transporters"/>
</dbReference>
<evidence type="ECO:0000313" key="10">
    <source>
        <dbReference type="Proteomes" id="UP001500218"/>
    </source>
</evidence>
<dbReference type="EMBL" id="BAAALT010000140">
    <property type="protein sequence ID" value="GAA1815814.1"/>
    <property type="molecule type" value="Genomic_DNA"/>
</dbReference>
<dbReference type="PANTHER" id="PTHR48041:SF139">
    <property type="entry name" value="PROTEIN SCARLET"/>
    <property type="match status" value="1"/>
</dbReference>
<sequence length="304" mass="32273">MPVPPAATPQATHPGGASLGSLPLRSRARHPSAPIRQYLTLCLRMLSVIISDRGYALFLLGLPLALALLTHAVPGEFGLAAPPPTVRVSLEAQRLLVVLVVGAAFLGIAVSIREIVNEGSIYRRERAAGLLPGAYLASKLTVLGLINIIQVILFVYLSVLGRGGPSQSLVLHPPMVEITVVVALVAITSTVLGLFVSALVRTSEQTTPILVVTVMAQLVLSGGLFELQGEKVLQIISTIAPTRWGFAAGASTVDMQKLVPFLKDALWDPTPGAWWRSVLVLLGQIAILVIAARIALRRLEPGRQ</sequence>
<feature type="transmembrane region" description="Helical" evidence="7">
    <location>
        <begin position="133"/>
        <end position="158"/>
    </location>
</feature>
<keyword evidence="3 7" id="KW-0812">Transmembrane</keyword>
<organism evidence="9 10">
    <name type="scientific">Luedemannella flava</name>
    <dbReference type="NCBI Taxonomy" id="349316"/>
    <lineage>
        <taxon>Bacteria</taxon>
        <taxon>Bacillati</taxon>
        <taxon>Actinomycetota</taxon>
        <taxon>Actinomycetes</taxon>
        <taxon>Micromonosporales</taxon>
        <taxon>Micromonosporaceae</taxon>
        <taxon>Luedemannella</taxon>
    </lineage>
</organism>
<feature type="transmembrane region" description="Helical" evidence="7">
    <location>
        <begin position="207"/>
        <end position="225"/>
    </location>
</feature>
<feature type="transmembrane region" description="Helical" evidence="7">
    <location>
        <begin position="54"/>
        <end position="73"/>
    </location>
</feature>
<reference evidence="9 10" key="1">
    <citation type="journal article" date="2019" name="Int. J. Syst. Evol. Microbiol.">
        <title>The Global Catalogue of Microorganisms (GCM) 10K type strain sequencing project: providing services to taxonomists for standard genome sequencing and annotation.</title>
        <authorList>
            <consortium name="The Broad Institute Genomics Platform"/>
            <consortium name="The Broad Institute Genome Sequencing Center for Infectious Disease"/>
            <person name="Wu L."/>
            <person name="Ma J."/>
        </authorList>
    </citation>
    <scope>NUCLEOTIDE SEQUENCE [LARGE SCALE GENOMIC DNA]</scope>
    <source>
        <strain evidence="9 10">JCM 13250</strain>
    </source>
</reference>
<name>A0ABN2M9L2_9ACTN</name>
<gene>
    <name evidence="9" type="ORF">GCM10009682_40840</name>
</gene>
<evidence type="ECO:0000256" key="2">
    <source>
        <dbReference type="ARBA" id="ARBA00022448"/>
    </source>
</evidence>
<evidence type="ECO:0000313" key="9">
    <source>
        <dbReference type="EMBL" id="GAA1815814.1"/>
    </source>
</evidence>
<evidence type="ECO:0000256" key="5">
    <source>
        <dbReference type="ARBA" id="ARBA00023136"/>
    </source>
</evidence>
<comment type="caution">
    <text evidence="9">The sequence shown here is derived from an EMBL/GenBank/DDBJ whole genome shotgun (WGS) entry which is preliminary data.</text>
</comment>
<keyword evidence="4 7" id="KW-1133">Transmembrane helix</keyword>
<dbReference type="PANTHER" id="PTHR48041">
    <property type="entry name" value="ABC TRANSPORTER G FAMILY MEMBER 28"/>
    <property type="match status" value="1"/>
</dbReference>
<feature type="domain" description="ABC-2 type transporter transmembrane" evidence="8">
    <location>
        <begin position="37"/>
        <end position="248"/>
    </location>
</feature>
<keyword evidence="2" id="KW-0813">Transport</keyword>
<evidence type="ECO:0000256" key="7">
    <source>
        <dbReference type="SAM" id="Phobius"/>
    </source>
</evidence>
<comment type="subcellular location">
    <subcellularLocation>
        <location evidence="1">Membrane</location>
        <topology evidence="1">Multi-pass membrane protein</topology>
    </subcellularLocation>
</comment>